<feature type="domain" description="UPF3" evidence="6">
    <location>
        <begin position="48"/>
        <end position="212"/>
    </location>
</feature>
<feature type="compositionally biased region" description="Basic and acidic residues" evidence="5">
    <location>
        <begin position="203"/>
        <end position="248"/>
    </location>
</feature>
<gene>
    <name evidence="7" type="ORF">LODBEIA_P22260</name>
</gene>
<feature type="compositionally biased region" description="Low complexity" evidence="5">
    <location>
        <begin position="360"/>
        <end position="390"/>
    </location>
</feature>
<sequence>MASVTPSRNPPLKPPQSRGSSSRRAPLASGAGKPGSNKTSLLDAGSRSNKLTIRLLPPSLGEREFLAQLAQIYPYHATKIMQFYYVQGSYPSKPFEVPVYSRAYVAFKNVTDMEAFANFVKGKSFADDRDSTVPMVERSLFHKMVDLRSQSFSEDAGDKGKNDPKWSLSEDEIFKKFLSFLNNETPEFNLVKAKKQVRKRKEKAPAAEAKNKKAKGNEPKAKEAKKEENETNGKKKEKKEKKEKENAKGNKSGKRRSRKPHEPTKPSEGEPGSETKEATANKKKRPKKEAKQSGKTETTDADISNNNNNNNASTEKSTPTKRTRTKKRPPKKNKPAGSSEGNSKPPAPSEGPVPIESQRPKQAPAAPIKPIKILTSKNDKSTNTNTADTG</sequence>
<reference evidence="7 8" key="1">
    <citation type="submission" date="2024-03" db="EMBL/GenBank/DDBJ databases">
        <authorList>
            <person name="Brejova B."/>
        </authorList>
    </citation>
    <scope>NUCLEOTIDE SEQUENCE [LARGE SCALE GENOMIC DNA]</scope>
    <source>
        <strain evidence="7 8">CBS 14171</strain>
    </source>
</reference>
<dbReference type="SUPFAM" id="SSF54928">
    <property type="entry name" value="RNA-binding domain, RBD"/>
    <property type="match status" value="1"/>
</dbReference>
<dbReference type="Proteomes" id="UP001497383">
    <property type="component" value="Chromosome 3"/>
</dbReference>
<dbReference type="InterPro" id="IPR005120">
    <property type="entry name" value="UPF3_dom"/>
</dbReference>
<dbReference type="PANTHER" id="PTHR13112:SF0">
    <property type="entry name" value="FI21285P1"/>
    <property type="match status" value="1"/>
</dbReference>
<dbReference type="InterPro" id="IPR012677">
    <property type="entry name" value="Nucleotide-bd_a/b_plait_sf"/>
</dbReference>
<protein>
    <recommendedName>
        <fullName evidence="6">UPF3 domain-containing protein</fullName>
    </recommendedName>
</protein>
<accession>A0ABP0ZKU4</accession>
<dbReference type="Gene3D" id="3.30.70.330">
    <property type="match status" value="1"/>
</dbReference>
<comment type="similarity">
    <text evidence="2">Belongs to the RENT3 family.</text>
</comment>
<feature type="compositionally biased region" description="Basic and acidic residues" evidence="5">
    <location>
        <begin position="289"/>
        <end position="298"/>
    </location>
</feature>
<dbReference type="PANTHER" id="PTHR13112">
    <property type="entry name" value="UPF3 REGULATOR OF NONSENSE TRANSCRIPTS-LIKE PROTEIN"/>
    <property type="match status" value="1"/>
</dbReference>
<dbReference type="Pfam" id="PF03467">
    <property type="entry name" value="Smg4_UPF3"/>
    <property type="match status" value="1"/>
</dbReference>
<evidence type="ECO:0000256" key="2">
    <source>
        <dbReference type="ARBA" id="ARBA00005991"/>
    </source>
</evidence>
<dbReference type="GeneID" id="92207422"/>
<evidence type="ECO:0000256" key="5">
    <source>
        <dbReference type="SAM" id="MobiDB-lite"/>
    </source>
</evidence>
<dbReference type="EMBL" id="OZ022407">
    <property type="protein sequence ID" value="CAK9437848.1"/>
    <property type="molecule type" value="Genomic_DNA"/>
</dbReference>
<comment type="subcellular location">
    <subcellularLocation>
        <location evidence="1">Nucleus</location>
    </subcellularLocation>
</comment>
<keyword evidence="8" id="KW-1185">Reference proteome</keyword>
<feature type="compositionally biased region" description="Basic residues" evidence="5">
    <location>
        <begin position="319"/>
        <end position="334"/>
    </location>
</feature>
<keyword evidence="3" id="KW-0866">Nonsense-mediated mRNA decay</keyword>
<evidence type="ECO:0000259" key="6">
    <source>
        <dbReference type="Pfam" id="PF03467"/>
    </source>
</evidence>
<keyword evidence="4" id="KW-0539">Nucleus</keyword>
<feature type="region of interest" description="Disordered" evidence="5">
    <location>
        <begin position="192"/>
        <end position="390"/>
    </location>
</feature>
<dbReference type="InterPro" id="IPR039722">
    <property type="entry name" value="Upf3"/>
</dbReference>
<feature type="compositionally biased region" description="Basic and acidic residues" evidence="5">
    <location>
        <begin position="260"/>
        <end position="280"/>
    </location>
</feature>
<dbReference type="CDD" id="cd12455">
    <property type="entry name" value="RRM_like_Smg4_UPF3"/>
    <property type="match status" value="1"/>
</dbReference>
<dbReference type="InterPro" id="IPR035979">
    <property type="entry name" value="RBD_domain_sf"/>
</dbReference>
<dbReference type="RefSeq" id="XP_066829164.1">
    <property type="nucleotide sequence ID" value="XM_066972202.1"/>
</dbReference>
<feature type="region of interest" description="Disordered" evidence="5">
    <location>
        <begin position="1"/>
        <end position="44"/>
    </location>
</feature>
<proteinExistence type="inferred from homology"/>
<evidence type="ECO:0000313" key="7">
    <source>
        <dbReference type="EMBL" id="CAK9437848.1"/>
    </source>
</evidence>
<name>A0ABP0ZKU4_9ASCO</name>
<evidence type="ECO:0000256" key="4">
    <source>
        <dbReference type="ARBA" id="ARBA00023242"/>
    </source>
</evidence>
<organism evidence="7 8">
    <name type="scientific">Lodderomyces beijingensis</name>
    <dbReference type="NCBI Taxonomy" id="1775926"/>
    <lineage>
        <taxon>Eukaryota</taxon>
        <taxon>Fungi</taxon>
        <taxon>Dikarya</taxon>
        <taxon>Ascomycota</taxon>
        <taxon>Saccharomycotina</taxon>
        <taxon>Pichiomycetes</taxon>
        <taxon>Debaryomycetaceae</taxon>
        <taxon>Candida/Lodderomyces clade</taxon>
        <taxon>Lodderomyces</taxon>
    </lineage>
</organism>
<evidence type="ECO:0000256" key="1">
    <source>
        <dbReference type="ARBA" id="ARBA00004123"/>
    </source>
</evidence>
<evidence type="ECO:0000256" key="3">
    <source>
        <dbReference type="ARBA" id="ARBA00023161"/>
    </source>
</evidence>
<feature type="compositionally biased region" description="Basic residues" evidence="5">
    <location>
        <begin position="192"/>
        <end position="202"/>
    </location>
</feature>
<evidence type="ECO:0000313" key="8">
    <source>
        <dbReference type="Proteomes" id="UP001497383"/>
    </source>
</evidence>